<evidence type="ECO:0000313" key="4">
    <source>
        <dbReference type="Proteomes" id="UP000008394"/>
    </source>
</evidence>
<sequence>MGVDMATLKRINQDDLRNHNLSVVLNQVLRSPQPLSRADLAKATGLTKATMSLLVSLLIEHGVLREGVPLVQAVYGRPSTPLIIAGGRVCGIGIQINTDGYGYTVLDLDGSTVAERWVDRDLHEVDADEIFADLDAMLLDQEQTLREQGYILAGTGIALPGLVTEDAHLIVARNLGWENIDLMQYDVIKRLNVVAGNESNMAATAHLPGYATQVHDEGMVGPDGSFIYVSTDIGIGGAIVRDGKVVDGGHGFAGEIGHLSVQLDGPQCRCGRHGCLEVYAGRRSMVERAGLASGDAAASQQAIDMFTQAVFDGAEPMHNVYLKAFGAMVSAIVSTINLSDVDTVIIGGCWAQLSAEERERMQAEVQRQILARDKVEAHILLTRDMRRPALIGAAQIGLRKFVDNPLAYLTADSVA</sequence>
<dbReference type="SUPFAM" id="SSF46785">
    <property type="entry name" value="Winged helix' DNA-binding domain"/>
    <property type="match status" value="1"/>
</dbReference>
<dbReference type="InterPro" id="IPR036388">
    <property type="entry name" value="WH-like_DNA-bd_sf"/>
</dbReference>
<gene>
    <name evidence="3" type="ORF">BALAC2494_00603</name>
</gene>
<dbReference type="InterPro" id="IPR005471">
    <property type="entry name" value="Tscrpt_reg_IclR_N"/>
</dbReference>
<dbReference type="Pfam" id="PF09339">
    <property type="entry name" value="HTH_IclR"/>
    <property type="match status" value="1"/>
</dbReference>
<evidence type="ECO:0000256" key="1">
    <source>
        <dbReference type="ARBA" id="ARBA00006479"/>
    </source>
</evidence>
<dbReference type="Proteomes" id="UP000008394">
    <property type="component" value="Chromosome"/>
</dbReference>
<proteinExistence type="inferred from homology"/>
<dbReference type="EMBL" id="CP002915">
    <property type="protein sequence ID" value="AEK29981.1"/>
    <property type="molecule type" value="Genomic_DNA"/>
</dbReference>
<dbReference type="AlphaFoldDB" id="A0A806FS38"/>
<dbReference type="PANTHER" id="PTHR18964:SF149">
    <property type="entry name" value="BIFUNCTIONAL UDP-N-ACETYLGLUCOSAMINE 2-EPIMERASE_N-ACETYLMANNOSAMINE KINASE"/>
    <property type="match status" value="1"/>
</dbReference>
<reference evidence="3 4" key="1">
    <citation type="journal article" date="2011" name="J. Bacteriol.">
        <title>Genome Sequence of the Probiotic Strain Bifidobacterium animalis subsp. lactis CNCM I-2494.</title>
        <authorList>
            <person name="Chervaux C."/>
            <person name="Grimaldi C."/>
            <person name="Bolotin A."/>
            <person name="Quinquis B."/>
            <person name="Legrain-Raspaud S."/>
            <person name="van Hylckama Vlieg J.E."/>
            <person name="Denariaz G."/>
            <person name="Smokvina T."/>
        </authorList>
    </citation>
    <scope>NUCLEOTIDE SEQUENCE [LARGE SCALE GENOMIC DNA]</scope>
    <source>
        <strain evidence="3 4">CNCM I-2494</strain>
    </source>
</reference>
<dbReference type="GO" id="GO:0006355">
    <property type="term" value="P:regulation of DNA-templated transcription"/>
    <property type="evidence" value="ECO:0007669"/>
    <property type="project" value="InterPro"/>
</dbReference>
<dbReference type="InterPro" id="IPR036390">
    <property type="entry name" value="WH_DNA-bd_sf"/>
</dbReference>
<evidence type="ECO:0000313" key="3">
    <source>
        <dbReference type="EMBL" id="AEK29981.1"/>
    </source>
</evidence>
<dbReference type="Pfam" id="PF00480">
    <property type="entry name" value="ROK"/>
    <property type="match status" value="1"/>
</dbReference>
<accession>A0A806FS38</accession>
<dbReference type="Gene3D" id="1.10.10.10">
    <property type="entry name" value="Winged helix-like DNA-binding domain superfamily/Winged helix DNA-binding domain"/>
    <property type="match status" value="1"/>
</dbReference>
<dbReference type="SUPFAM" id="SSF53067">
    <property type="entry name" value="Actin-like ATPase domain"/>
    <property type="match status" value="2"/>
</dbReference>
<dbReference type="Gene3D" id="3.30.420.40">
    <property type="match status" value="2"/>
</dbReference>
<name>A0A806FS38_BIFAN</name>
<dbReference type="PANTHER" id="PTHR18964">
    <property type="entry name" value="ROK (REPRESSOR, ORF, KINASE) FAMILY"/>
    <property type="match status" value="1"/>
</dbReference>
<dbReference type="GO" id="GO:0003677">
    <property type="term" value="F:DNA binding"/>
    <property type="evidence" value="ECO:0007669"/>
    <property type="project" value="InterPro"/>
</dbReference>
<dbReference type="KEGG" id="bnm:BALAC2494_00603"/>
<dbReference type="InterPro" id="IPR000600">
    <property type="entry name" value="ROK"/>
</dbReference>
<evidence type="ECO:0000259" key="2">
    <source>
        <dbReference type="Pfam" id="PF09339"/>
    </source>
</evidence>
<organism evidence="3 4">
    <name type="scientific">Bifidobacterium animalis subsp. lactis CNCM I-2494</name>
    <dbReference type="NCBI Taxonomy" id="1042403"/>
    <lineage>
        <taxon>Bacteria</taxon>
        <taxon>Bacillati</taxon>
        <taxon>Actinomycetota</taxon>
        <taxon>Actinomycetes</taxon>
        <taxon>Bifidobacteriales</taxon>
        <taxon>Bifidobacteriaceae</taxon>
        <taxon>Bifidobacterium</taxon>
    </lineage>
</organism>
<comment type="similarity">
    <text evidence="1">Belongs to the ROK (NagC/XylR) family.</text>
</comment>
<protein>
    <submittedName>
        <fullName evidence="3">Transcriptional regulator, ROK family</fullName>
    </submittedName>
</protein>
<dbReference type="InterPro" id="IPR043129">
    <property type="entry name" value="ATPase_NBD"/>
</dbReference>
<feature type="domain" description="HTH iclR-type" evidence="2">
    <location>
        <begin position="24"/>
        <end position="65"/>
    </location>
</feature>